<gene>
    <name evidence="6" type="ORF">PACLA_8A073809</name>
</gene>
<dbReference type="InterPro" id="IPR033590">
    <property type="entry name" value="PPP1R35"/>
</dbReference>
<keyword evidence="7" id="KW-1185">Reference proteome</keyword>
<organism evidence="6 7">
    <name type="scientific">Paramuricea clavata</name>
    <name type="common">Red gorgonian</name>
    <name type="synonym">Violescent sea-whip</name>
    <dbReference type="NCBI Taxonomy" id="317549"/>
    <lineage>
        <taxon>Eukaryota</taxon>
        <taxon>Metazoa</taxon>
        <taxon>Cnidaria</taxon>
        <taxon>Anthozoa</taxon>
        <taxon>Octocorallia</taxon>
        <taxon>Malacalcyonacea</taxon>
        <taxon>Plexauridae</taxon>
        <taxon>Paramuricea</taxon>
    </lineage>
</organism>
<name>A0A7D9I2R6_PARCT</name>
<dbReference type="PANTHER" id="PTHR28625:SF1">
    <property type="entry name" value="PROTEIN PHOSPHATASE 1 REGULATORY SUBUNIT 35"/>
    <property type="match status" value="1"/>
</dbReference>
<dbReference type="GO" id="GO:0019902">
    <property type="term" value="F:phosphatase binding"/>
    <property type="evidence" value="ECO:0007669"/>
    <property type="project" value="InterPro"/>
</dbReference>
<dbReference type="OrthoDB" id="8942190at2759"/>
<comment type="subcellular location">
    <subcellularLocation>
        <location evidence="1">Cytoplasm</location>
        <location evidence="1">Cytoskeleton</location>
        <location evidence="1">Microtubule organizing center</location>
        <location evidence="1">Centrosome</location>
        <location evidence="1">Centriole</location>
    </subcellularLocation>
</comment>
<dbReference type="AlphaFoldDB" id="A0A7D9I2R6"/>
<evidence type="ECO:0000256" key="3">
    <source>
        <dbReference type="ARBA" id="ARBA00023212"/>
    </source>
</evidence>
<keyword evidence="3" id="KW-0206">Cytoskeleton</keyword>
<accession>A0A7D9I2R6</accession>
<dbReference type="EMBL" id="CACRXK020002801">
    <property type="protein sequence ID" value="CAB3996112.1"/>
    <property type="molecule type" value="Genomic_DNA"/>
</dbReference>
<evidence type="ECO:0000259" key="5">
    <source>
        <dbReference type="Pfam" id="PF15503"/>
    </source>
</evidence>
<dbReference type="GO" id="GO:0045724">
    <property type="term" value="P:positive regulation of cilium assembly"/>
    <property type="evidence" value="ECO:0007669"/>
    <property type="project" value="TreeGrafter"/>
</dbReference>
<evidence type="ECO:0000313" key="7">
    <source>
        <dbReference type="Proteomes" id="UP001152795"/>
    </source>
</evidence>
<keyword evidence="2" id="KW-0963">Cytoplasm</keyword>
<evidence type="ECO:0000313" key="6">
    <source>
        <dbReference type="EMBL" id="CAB3996112.1"/>
    </source>
</evidence>
<dbReference type="Proteomes" id="UP001152795">
    <property type="component" value="Unassembled WGS sequence"/>
</dbReference>
<feature type="domain" description="Protein phosphatase 1 regulatory subunit 35 C-terminal" evidence="5">
    <location>
        <begin position="67"/>
        <end position="181"/>
    </location>
</feature>
<sequence length="207" mass="23628">MEVDHLPNRRPPKPINRAPLLSPEINVQLNVTPEKKGFCEPYLRREGQPHTNCYNGVVTKDNILSQPQMNTTAIVTQKIKELNQTKFDAPSLIKQELKKSGKLRQDIAEKASEALNYNSKESTYPGLVSLDVSASDLAFQQRKIFKEKKANEDRDEPDIMSFMSDDLEYESASLSCHCKSESAEPGLCTQQTEDVFKFFELLECWKR</sequence>
<evidence type="ECO:0000256" key="1">
    <source>
        <dbReference type="ARBA" id="ARBA00004114"/>
    </source>
</evidence>
<protein>
    <recommendedName>
        <fullName evidence="5">Protein phosphatase 1 regulatory subunit 35 C-terminal domain-containing protein</fullName>
    </recommendedName>
</protein>
<dbReference type="PANTHER" id="PTHR28625">
    <property type="entry name" value="PROTEIN PHOSPHATASE 1 REGULATORY SUBUNIT 35"/>
    <property type="match status" value="1"/>
</dbReference>
<comment type="caution">
    <text evidence="6">The sequence shown here is derived from an EMBL/GenBank/DDBJ whole genome shotgun (WGS) entry which is preliminary data.</text>
</comment>
<dbReference type="InterPro" id="IPR029135">
    <property type="entry name" value="PPP1R35_C"/>
</dbReference>
<dbReference type="Pfam" id="PF15503">
    <property type="entry name" value="PPP1R35_C"/>
    <property type="match status" value="1"/>
</dbReference>
<evidence type="ECO:0000256" key="4">
    <source>
        <dbReference type="ARBA" id="ARBA00029452"/>
    </source>
</evidence>
<evidence type="ECO:0000256" key="2">
    <source>
        <dbReference type="ARBA" id="ARBA00022490"/>
    </source>
</evidence>
<dbReference type="GO" id="GO:1903724">
    <property type="term" value="P:positive regulation of centriole elongation"/>
    <property type="evidence" value="ECO:0007669"/>
    <property type="project" value="TreeGrafter"/>
</dbReference>
<proteinExistence type="inferred from homology"/>
<dbReference type="GO" id="GO:0005814">
    <property type="term" value="C:centriole"/>
    <property type="evidence" value="ECO:0007669"/>
    <property type="project" value="UniProtKB-SubCell"/>
</dbReference>
<comment type="similarity">
    <text evidence="4">Belongs to the PPP1R35 family.</text>
</comment>
<reference evidence="6" key="1">
    <citation type="submission" date="2020-04" db="EMBL/GenBank/DDBJ databases">
        <authorList>
            <person name="Alioto T."/>
            <person name="Alioto T."/>
            <person name="Gomez Garrido J."/>
        </authorList>
    </citation>
    <scope>NUCLEOTIDE SEQUENCE</scope>
    <source>
        <strain evidence="6">A484AB</strain>
    </source>
</reference>